<dbReference type="GO" id="GO:0015807">
    <property type="term" value="P:L-amino acid transport"/>
    <property type="evidence" value="ECO:0007669"/>
    <property type="project" value="TreeGrafter"/>
</dbReference>
<dbReference type="InterPro" id="IPR052156">
    <property type="entry name" value="BCAA_Transport_ATP-bd_LivF"/>
</dbReference>
<dbReference type="PROSITE" id="PS50893">
    <property type="entry name" value="ABC_TRANSPORTER_2"/>
    <property type="match status" value="1"/>
</dbReference>
<organism evidence="7">
    <name type="scientific">freshwater metagenome</name>
    <dbReference type="NCBI Taxonomy" id="449393"/>
    <lineage>
        <taxon>unclassified sequences</taxon>
        <taxon>metagenomes</taxon>
        <taxon>ecological metagenomes</taxon>
    </lineage>
</organism>
<dbReference type="SUPFAM" id="SSF52540">
    <property type="entry name" value="P-loop containing nucleoside triphosphate hydrolases"/>
    <property type="match status" value="1"/>
</dbReference>
<dbReference type="EMBL" id="CAFBLS010000009">
    <property type="protein sequence ID" value="CAB4859524.1"/>
    <property type="molecule type" value="Genomic_DNA"/>
</dbReference>
<evidence type="ECO:0000256" key="5">
    <source>
        <dbReference type="ARBA" id="ARBA00022970"/>
    </source>
</evidence>
<keyword evidence="2" id="KW-0813">Transport</keyword>
<reference evidence="7" key="1">
    <citation type="submission" date="2020-05" db="EMBL/GenBank/DDBJ databases">
        <authorList>
            <person name="Chiriac C."/>
            <person name="Salcher M."/>
            <person name="Ghai R."/>
            <person name="Kavagutti S V."/>
        </authorList>
    </citation>
    <scope>NUCLEOTIDE SEQUENCE</scope>
</reference>
<keyword evidence="4" id="KW-0067">ATP-binding</keyword>
<evidence type="ECO:0000256" key="1">
    <source>
        <dbReference type="ARBA" id="ARBA00005417"/>
    </source>
</evidence>
<dbReference type="InterPro" id="IPR027417">
    <property type="entry name" value="P-loop_NTPase"/>
</dbReference>
<accession>A0A6J7CRP1</accession>
<dbReference type="GO" id="GO:0015658">
    <property type="term" value="F:branched-chain amino acid transmembrane transporter activity"/>
    <property type="evidence" value="ECO:0007669"/>
    <property type="project" value="TreeGrafter"/>
</dbReference>
<protein>
    <submittedName>
        <fullName evidence="7">Unannotated protein</fullName>
    </submittedName>
</protein>
<dbReference type="GO" id="GO:0005524">
    <property type="term" value="F:ATP binding"/>
    <property type="evidence" value="ECO:0007669"/>
    <property type="project" value="UniProtKB-KW"/>
</dbReference>
<evidence type="ECO:0000259" key="6">
    <source>
        <dbReference type="PROSITE" id="PS50893"/>
    </source>
</evidence>
<dbReference type="PANTHER" id="PTHR43820">
    <property type="entry name" value="HIGH-AFFINITY BRANCHED-CHAIN AMINO ACID TRANSPORT ATP-BINDING PROTEIN LIVF"/>
    <property type="match status" value="1"/>
</dbReference>
<dbReference type="Pfam" id="PF00005">
    <property type="entry name" value="ABC_tran"/>
    <property type="match status" value="1"/>
</dbReference>
<dbReference type="CDD" id="cd03224">
    <property type="entry name" value="ABC_TM1139_LivF_branched"/>
    <property type="match status" value="1"/>
</dbReference>
<comment type="similarity">
    <text evidence="1">Belongs to the ABC transporter superfamily.</text>
</comment>
<gene>
    <name evidence="7" type="ORF">UFOPK3402_00134</name>
</gene>
<keyword evidence="3" id="KW-0547">Nucleotide-binding</keyword>
<dbReference type="GO" id="GO:0016887">
    <property type="term" value="F:ATP hydrolysis activity"/>
    <property type="evidence" value="ECO:0007669"/>
    <property type="project" value="InterPro"/>
</dbReference>
<evidence type="ECO:0000313" key="7">
    <source>
        <dbReference type="EMBL" id="CAB4859524.1"/>
    </source>
</evidence>
<dbReference type="InterPro" id="IPR003593">
    <property type="entry name" value="AAA+_ATPase"/>
</dbReference>
<evidence type="ECO:0000256" key="2">
    <source>
        <dbReference type="ARBA" id="ARBA00022448"/>
    </source>
</evidence>
<dbReference type="InterPro" id="IPR003439">
    <property type="entry name" value="ABC_transporter-like_ATP-bd"/>
</dbReference>
<keyword evidence="5" id="KW-0029">Amino-acid transport</keyword>
<dbReference type="Gene3D" id="3.40.50.300">
    <property type="entry name" value="P-loop containing nucleotide triphosphate hydrolases"/>
    <property type="match status" value="1"/>
</dbReference>
<proteinExistence type="inferred from homology"/>
<evidence type="ECO:0000256" key="4">
    <source>
        <dbReference type="ARBA" id="ARBA00022840"/>
    </source>
</evidence>
<feature type="domain" description="ABC transporter" evidence="6">
    <location>
        <begin position="17"/>
        <end position="247"/>
    </location>
</feature>
<sequence length="247" mass="25880">MSIGDNGSARGSIGSGLVVENLHVAYGGVPAVRGISLEVKAGEAVGLIGPNGAGKSSTLLAIMGAIGRTGRVLVDGRDIAGLPPEKVVRTGVALVPEGRHVFAELTVADNLRLGAVGRRDRSGYAEALEQILTMFPILRDFGHRQAGLLSGGQQQQLAIGRALMSDPDILMLDEPSLGLSPTAVDTVFEALDLIRGAGKAVLVVEQRAEFTIAFCDRTFVLHDGEITLTLKPEDAEKVDVLTKAYFG</sequence>
<dbReference type="AlphaFoldDB" id="A0A6J7CRP1"/>
<name>A0A6J7CRP1_9ZZZZ</name>
<dbReference type="SMART" id="SM00382">
    <property type="entry name" value="AAA"/>
    <property type="match status" value="1"/>
</dbReference>
<evidence type="ECO:0000256" key="3">
    <source>
        <dbReference type="ARBA" id="ARBA00022741"/>
    </source>
</evidence>
<dbReference type="PANTHER" id="PTHR43820:SF4">
    <property type="entry name" value="HIGH-AFFINITY BRANCHED-CHAIN AMINO ACID TRANSPORT ATP-BINDING PROTEIN LIVF"/>
    <property type="match status" value="1"/>
</dbReference>